<dbReference type="PANTHER" id="PTHR30037:SF4">
    <property type="entry name" value="DNA-3-METHYLADENINE GLYCOSYLASE I"/>
    <property type="match status" value="1"/>
</dbReference>
<protein>
    <submittedName>
        <fullName evidence="1">DNA-3-methyladenine glycosylase I</fullName>
    </submittedName>
</protein>
<dbReference type="InterPro" id="IPR004597">
    <property type="entry name" value="Tag"/>
</dbReference>
<dbReference type="SUPFAM" id="SSF48150">
    <property type="entry name" value="DNA-glycosylase"/>
    <property type="match status" value="1"/>
</dbReference>
<dbReference type="NCBIfam" id="TIGR00624">
    <property type="entry name" value="tag"/>
    <property type="match status" value="1"/>
</dbReference>
<dbReference type="InterPro" id="IPR011257">
    <property type="entry name" value="DNA_glycosylase"/>
</dbReference>
<reference evidence="2" key="1">
    <citation type="journal article" date="2019" name="Int. J. Syst. Evol. Microbiol.">
        <title>The Global Catalogue of Microorganisms (GCM) 10K type strain sequencing project: providing services to taxonomists for standard genome sequencing and annotation.</title>
        <authorList>
            <consortium name="The Broad Institute Genomics Platform"/>
            <consortium name="The Broad Institute Genome Sequencing Center for Infectious Disease"/>
            <person name="Wu L."/>
            <person name="Ma J."/>
        </authorList>
    </citation>
    <scope>NUCLEOTIDE SEQUENCE [LARGE SCALE GENOMIC DNA]</scope>
    <source>
        <strain evidence="2">KCTC 42398</strain>
    </source>
</reference>
<name>A0ABW5T976_9FLAO</name>
<comment type="caution">
    <text evidence="1">The sequence shown here is derived from an EMBL/GenBank/DDBJ whole genome shotgun (WGS) entry which is preliminary data.</text>
</comment>
<evidence type="ECO:0000313" key="1">
    <source>
        <dbReference type="EMBL" id="MFD2725063.1"/>
    </source>
</evidence>
<organism evidence="1 2">
    <name type="scientific">Hyunsoonleella rubra</name>
    <dbReference type="NCBI Taxonomy" id="1737062"/>
    <lineage>
        <taxon>Bacteria</taxon>
        <taxon>Pseudomonadati</taxon>
        <taxon>Bacteroidota</taxon>
        <taxon>Flavobacteriia</taxon>
        <taxon>Flavobacteriales</taxon>
        <taxon>Flavobacteriaceae</taxon>
    </lineage>
</organism>
<gene>
    <name evidence="1" type="ORF">ACFSR8_02460</name>
</gene>
<dbReference type="InterPro" id="IPR005019">
    <property type="entry name" value="Adenine_glyco"/>
</dbReference>
<accession>A0ABW5T976</accession>
<evidence type="ECO:0000313" key="2">
    <source>
        <dbReference type="Proteomes" id="UP001597476"/>
    </source>
</evidence>
<proteinExistence type="predicted"/>
<dbReference type="EMBL" id="JBHULY010000005">
    <property type="protein sequence ID" value="MFD2725063.1"/>
    <property type="molecule type" value="Genomic_DNA"/>
</dbReference>
<dbReference type="Proteomes" id="UP001597476">
    <property type="component" value="Unassembled WGS sequence"/>
</dbReference>
<sequence>MNSKHRCGWCEGDTLYEAYHDEEWGVPVYDDETLFEFLILETFQAGLSWITVLRKRENFRKAFDNFDYKKIAKYEQDKIDELLQDTGIIRNKLKVNATVTNAQAFMKIQEEYGSFSKYIWEFVDGKPIKNTLNDWRNAPANTPLSDTISKDLKKRGFKFVGTTVVYAHMQATGMVNDHEVNCFRYEEV</sequence>
<dbReference type="RefSeq" id="WP_380288684.1">
    <property type="nucleotide sequence ID" value="NZ_JBHULY010000005.1"/>
</dbReference>
<dbReference type="Pfam" id="PF03352">
    <property type="entry name" value="Adenine_glyco"/>
    <property type="match status" value="1"/>
</dbReference>
<dbReference type="Gene3D" id="1.10.340.30">
    <property type="entry name" value="Hypothetical protein, domain 2"/>
    <property type="match status" value="1"/>
</dbReference>
<dbReference type="PANTHER" id="PTHR30037">
    <property type="entry name" value="DNA-3-METHYLADENINE GLYCOSYLASE 1"/>
    <property type="match status" value="1"/>
</dbReference>
<dbReference type="InterPro" id="IPR052891">
    <property type="entry name" value="DNA-3mA_glycosylase"/>
</dbReference>
<keyword evidence="2" id="KW-1185">Reference proteome</keyword>